<accession>A0AA86VSD0</accession>
<dbReference type="Gramene" id="rna-AYBTSS11_LOCUS19309">
    <property type="protein sequence ID" value="CAJ1962553.1"/>
    <property type="gene ID" value="gene-AYBTSS11_LOCUS19309"/>
</dbReference>
<dbReference type="Pfam" id="PF14476">
    <property type="entry name" value="Chloroplast_duf"/>
    <property type="match status" value="2"/>
</dbReference>
<dbReference type="PANTHER" id="PTHR33358">
    <property type="entry name" value="F-BOX PROTEIN WITH A DOMAIN PROTEIN"/>
    <property type="match status" value="1"/>
</dbReference>
<organism evidence="1 2">
    <name type="scientific">Sphenostylis stenocarpa</name>
    <dbReference type="NCBI Taxonomy" id="92480"/>
    <lineage>
        <taxon>Eukaryota</taxon>
        <taxon>Viridiplantae</taxon>
        <taxon>Streptophyta</taxon>
        <taxon>Embryophyta</taxon>
        <taxon>Tracheophyta</taxon>
        <taxon>Spermatophyta</taxon>
        <taxon>Magnoliopsida</taxon>
        <taxon>eudicotyledons</taxon>
        <taxon>Gunneridae</taxon>
        <taxon>Pentapetalae</taxon>
        <taxon>rosids</taxon>
        <taxon>fabids</taxon>
        <taxon>Fabales</taxon>
        <taxon>Fabaceae</taxon>
        <taxon>Papilionoideae</taxon>
        <taxon>50 kb inversion clade</taxon>
        <taxon>NPAAA clade</taxon>
        <taxon>indigoferoid/millettioid clade</taxon>
        <taxon>Phaseoleae</taxon>
        <taxon>Sphenostylis</taxon>
    </lineage>
</organism>
<evidence type="ECO:0000313" key="1">
    <source>
        <dbReference type="EMBL" id="CAJ1962553.1"/>
    </source>
</evidence>
<dbReference type="PANTHER" id="PTHR33358:SF18">
    <property type="entry name" value="PLANT-LIKE PROTEIN, PUTATIVE-RELATED"/>
    <property type="match status" value="1"/>
</dbReference>
<sequence>MNKIQPSQLAEEQRNAKRLFKCLQTNMEVTVALEIPSEEDVNDVIEKVLVLDRAYPLPLLGAMLEKFPEKFEPVMWWPGPNKISQPHNGKKEEREDERSVNEWMEKHGVEDQQEFGHFRALHLGISAIGSVFVDNVGSWSWTYLVTLWAGSLATVNSFEHGGQVGMVFEMYRFYGGFLRLLEETVEATLEEKDVEKRENGEVFESKVAMQLGRSWFQLRELASKSASCRREGTAMDEFASKLF</sequence>
<reference evidence="1" key="1">
    <citation type="submission" date="2023-10" db="EMBL/GenBank/DDBJ databases">
        <authorList>
            <person name="Domelevo Entfellner J.-B."/>
        </authorList>
    </citation>
    <scope>NUCLEOTIDE SEQUENCE</scope>
</reference>
<dbReference type="InterPro" id="IPR027949">
    <property type="entry name" value="Chloroplast_duf"/>
</dbReference>
<gene>
    <name evidence="1" type="ORF">AYBTSS11_LOCUS19309</name>
</gene>
<protein>
    <submittedName>
        <fullName evidence="1">Uncharacterized protein</fullName>
    </submittedName>
</protein>
<dbReference type="EMBL" id="OY731403">
    <property type="protein sequence ID" value="CAJ1962553.1"/>
    <property type="molecule type" value="Genomic_DNA"/>
</dbReference>
<dbReference type="Proteomes" id="UP001189624">
    <property type="component" value="Chromosome 6"/>
</dbReference>
<name>A0AA86VSD0_9FABA</name>
<proteinExistence type="predicted"/>
<keyword evidence="2" id="KW-1185">Reference proteome</keyword>
<evidence type="ECO:0000313" key="2">
    <source>
        <dbReference type="Proteomes" id="UP001189624"/>
    </source>
</evidence>
<dbReference type="AlphaFoldDB" id="A0AA86VSD0"/>